<dbReference type="Proteomes" id="UP000565441">
    <property type="component" value="Unassembled WGS sequence"/>
</dbReference>
<dbReference type="Pfam" id="PF01399">
    <property type="entry name" value="PCI"/>
    <property type="match status" value="1"/>
</dbReference>
<dbReference type="Pfam" id="PF10602">
    <property type="entry name" value="RPN7"/>
    <property type="match status" value="1"/>
</dbReference>
<reference evidence="5 6" key="1">
    <citation type="journal article" date="2020" name="ISME J.">
        <title>Uncovering the hidden diversity of litter-decomposition mechanisms in mushroom-forming fungi.</title>
        <authorList>
            <person name="Floudas D."/>
            <person name="Bentzer J."/>
            <person name="Ahren D."/>
            <person name="Johansson T."/>
            <person name="Persson P."/>
            <person name="Tunlid A."/>
        </authorList>
    </citation>
    <scope>NUCLEOTIDE SEQUENCE [LARGE SCALE GENOMIC DNA]</scope>
    <source>
        <strain evidence="5 6">CBS 661.87</strain>
    </source>
</reference>
<dbReference type="GO" id="GO:0043161">
    <property type="term" value="P:proteasome-mediated ubiquitin-dependent protein catabolic process"/>
    <property type="evidence" value="ECO:0007669"/>
    <property type="project" value="TreeGrafter"/>
</dbReference>
<feature type="domain" description="PCI" evidence="4">
    <location>
        <begin position="189"/>
        <end position="359"/>
    </location>
</feature>
<comment type="function">
    <text evidence="2">Component of the 19S cap proteasome complex which acts as a regulatory subunit of the 26S proteasome, involved in the ATP-dependent degradation of ubiquitinated proteins.</text>
</comment>
<evidence type="ECO:0000256" key="1">
    <source>
        <dbReference type="ARBA" id="ARBA00022942"/>
    </source>
</evidence>
<dbReference type="Pfam" id="PF21154">
    <property type="entry name" value="RPN7_PSMD6_C"/>
    <property type="match status" value="1"/>
</dbReference>
<dbReference type="InterPro" id="IPR045135">
    <property type="entry name" value="Rpn7_N"/>
</dbReference>
<proteinExistence type="predicted"/>
<dbReference type="InterPro" id="IPR000717">
    <property type="entry name" value="PCI_dom"/>
</dbReference>
<comment type="subunit">
    <text evidence="3">The 26S proteasome is composed of a core protease, known as the 20S proteasome, capped at one or both ends by the 19S regulatory complex (RC). The RC is composed of at least 18 different subunits in two subcomplexes, the base and the lid, which form the portions proximal and distal to the 20S proteolytic core, respectively. Component of the lid subcomplex of the 19S RC.</text>
</comment>
<evidence type="ECO:0000313" key="6">
    <source>
        <dbReference type="Proteomes" id="UP000565441"/>
    </source>
</evidence>
<dbReference type="PROSITE" id="PS50250">
    <property type="entry name" value="PCI"/>
    <property type="match status" value="1"/>
</dbReference>
<organism evidence="5 6">
    <name type="scientific">Tricholomella constricta</name>
    <dbReference type="NCBI Taxonomy" id="117010"/>
    <lineage>
        <taxon>Eukaryota</taxon>
        <taxon>Fungi</taxon>
        <taxon>Dikarya</taxon>
        <taxon>Basidiomycota</taxon>
        <taxon>Agaricomycotina</taxon>
        <taxon>Agaricomycetes</taxon>
        <taxon>Agaricomycetidae</taxon>
        <taxon>Agaricales</taxon>
        <taxon>Tricholomatineae</taxon>
        <taxon>Lyophyllaceae</taxon>
        <taxon>Tricholomella</taxon>
    </lineage>
</organism>
<name>A0A8H5M115_9AGAR</name>
<evidence type="ECO:0000256" key="3">
    <source>
        <dbReference type="ARBA" id="ARBA00093502"/>
    </source>
</evidence>
<dbReference type="InterPro" id="IPR019585">
    <property type="entry name" value="Rpn7/CSN1"/>
</dbReference>
<evidence type="ECO:0000259" key="4">
    <source>
        <dbReference type="PROSITE" id="PS50250"/>
    </source>
</evidence>
<keyword evidence="1" id="KW-0647">Proteasome</keyword>
<gene>
    <name evidence="5" type="ORF">D9615_007862</name>
</gene>
<dbReference type="Gene3D" id="1.25.40.570">
    <property type="match status" value="1"/>
</dbReference>
<dbReference type="GO" id="GO:0008541">
    <property type="term" value="C:proteasome regulatory particle, lid subcomplex"/>
    <property type="evidence" value="ECO:0007669"/>
    <property type="project" value="UniProtKB-ARBA"/>
</dbReference>
<dbReference type="PANTHER" id="PTHR14145:SF1">
    <property type="entry name" value="26S PROTEASOME NON-ATPASE REGULATORY SUBUNIT 6"/>
    <property type="match status" value="1"/>
</dbReference>
<dbReference type="InterPro" id="IPR011990">
    <property type="entry name" value="TPR-like_helical_dom_sf"/>
</dbReference>
<dbReference type="InterPro" id="IPR036390">
    <property type="entry name" value="WH_DNA-bd_sf"/>
</dbReference>
<dbReference type="PANTHER" id="PTHR14145">
    <property type="entry name" value="26S PROTESOME SUBUNIT 6"/>
    <property type="match status" value="1"/>
</dbReference>
<dbReference type="InterPro" id="IPR049549">
    <property type="entry name" value="RPN7_PSMD6_C"/>
</dbReference>
<accession>A0A8H5M115</accession>
<dbReference type="SUPFAM" id="SSF46785">
    <property type="entry name" value="Winged helix' DNA-binding domain"/>
    <property type="match status" value="1"/>
</dbReference>
<dbReference type="SMART" id="SM00088">
    <property type="entry name" value="PINT"/>
    <property type="match status" value="1"/>
</dbReference>
<dbReference type="OrthoDB" id="1452at2759"/>
<evidence type="ECO:0000313" key="5">
    <source>
        <dbReference type="EMBL" id="KAF5376701.1"/>
    </source>
</evidence>
<dbReference type="EMBL" id="JAACJP010000027">
    <property type="protein sequence ID" value="KAF5376701.1"/>
    <property type="molecule type" value="Genomic_DNA"/>
</dbReference>
<evidence type="ECO:0000256" key="2">
    <source>
        <dbReference type="ARBA" id="ARBA00093435"/>
    </source>
</evidence>
<sequence length="386" mass="43132">MADEIVLPIPNLTLPQDFFTLSSPSLSHLHENARTHLVKAIQEDQMAPYYRLVTSTSALTCDEKLLEEMESANSKELAKLDERLAEAEKTEGESEISDALKAKANYLTRIGDKEKSLEAQLLALEKTPGLGSRIDIVLTLVRIGFFFGDTQLITEHLAKAEKLIEEGGDWDRRNRLKVYRGLYLVSIRQFLPASTLFIDALSTFTATELLSYNDFVALTVISGALGLGRVDLKKKIIGAPEVNQVLPEIPILGDLVKNLYDCHYDKFFVALATLEQTLLLPSRLLSPHARYYVREMRILAYSQLLESYRSLTLESLSGAFGGVGVEFMDSELSRFIASSRLHASIDKVNGIVSTTRPSMKNAQYEQVVRKGDVLLGKVQRLSKVLY</sequence>
<comment type="caution">
    <text evidence="5">The sequence shown here is derived from an EMBL/GenBank/DDBJ whole genome shotgun (WGS) entry which is preliminary data.</text>
</comment>
<dbReference type="FunFam" id="1.25.40.570:FF:000005">
    <property type="entry name" value="26S proteasome regulatory subunit N7"/>
    <property type="match status" value="1"/>
</dbReference>
<dbReference type="AlphaFoldDB" id="A0A8H5M115"/>
<keyword evidence="6" id="KW-1185">Reference proteome</keyword>
<protein>
    <recommendedName>
        <fullName evidence="4">PCI domain-containing protein</fullName>
    </recommendedName>
</protein>
<dbReference type="SUPFAM" id="SSF48452">
    <property type="entry name" value="TPR-like"/>
    <property type="match status" value="1"/>
</dbReference>